<protein>
    <submittedName>
        <fullName evidence="4">Hsp20/alpha crystallin family protein</fullName>
    </submittedName>
</protein>
<comment type="caution">
    <text evidence="4">The sequence shown here is derived from an EMBL/GenBank/DDBJ whole genome shotgun (WGS) entry which is preliminary data.</text>
</comment>
<proteinExistence type="inferred from homology"/>
<evidence type="ECO:0000259" key="3">
    <source>
        <dbReference type="PROSITE" id="PS01031"/>
    </source>
</evidence>
<dbReference type="InterPro" id="IPR002068">
    <property type="entry name" value="A-crystallin/Hsp20_dom"/>
</dbReference>
<evidence type="ECO:0000256" key="2">
    <source>
        <dbReference type="RuleBase" id="RU003616"/>
    </source>
</evidence>
<evidence type="ECO:0000313" key="4">
    <source>
        <dbReference type="EMBL" id="MFC7069796.1"/>
    </source>
</evidence>
<accession>A0ABD5WEM5</accession>
<evidence type="ECO:0000256" key="1">
    <source>
        <dbReference type="PROSITE-ProRule" id="PRU00285"/>
    </source>
</evidence>
<gene>
    <name evidence="4" type="ORF">ACFQL9_09095</name>
</gene>
<comment type="similarity">
    <text evidence="1 2">Belongs to the small heat shock protein (HSP20) family.</text>
</comment>
<dbReference type="InterPro" id="IPR008978">
    <property type="entry name" value="HSP20-like_chaperone"/>
</dbReference>
<dbReference type="SUPFAM" id="SSF49764">
    <property type="entry name" value="HSP20-like chaperones"/>
    <property type="match status" value="1"/>
</dbReference>
<keyword evidence="5" id="KW-1185">Reference proteome</keyword>
<evidence type="ECO:0000313" key="5">
    <source>
        <dbReference type="Proteomes" id="UP001596461"/>
    </source>
</evidence>
<dbReference type="InterPro" id="IPR031107">
    <property type="entry name" value="Small_HSP"/>
</dbReference>
<dbReference type="PANTHER" id="PTHR11527">
    <property type="entry name" value="HEAT-SHOCK PROTEIN 20 FAMILY MEMBER"/>
    <property type="match status" value="1"/>
</dbReference>
<dbReference type="PROSITE" id="PS01031">
    <property type="entry name" value="SHSP"/>
    <property type="match status" value="1"/>
</dbReference>
<organism evidence="4 5">
    <name type="scientific">Halobaculum lipolyticum</name>
    <dbReference type="NCBI Taxonomy" id="3032001"/>
    <lineage>
        <taxon>Archaea</taxon>
        <taxon>Methanobacteriati</taxon>
        <taxon>Methanobacteriota</taxon>
        <taxon>Stenosarchaea group</taxon>
        <taxon>Halobacteria</taxon>
        <taxon>Halobacteriales</taxon>
        <taxon>Haloferacaceae</taxon>
        <taxon>Halobaculum</taxon>
    </lineage>
</organism>
<name>A0ABD5WEM5_9EURY</name>
<dbReference type="AlphaFoldDB" id="A0ABD5WEM5"/>
<reference evidence="4 5" key="1">
    <citation type="journal article" date="2019" name="Int. J. Syst. Evol. Microbiol.">
        <title>The Global Catalogue of Microorganisms (GCM) 10K type strain sequencing project: providing services to taxonomists for standard genome sequencing and annotation.</title>
        <authorList>
            <consortium name="The Broad Institute Genomics Platform"/>
            <consortium name="The Broad Institute Genome Sequencing Center for Infectious Disease"/>
            <person name="Wu L."/>
            <person name="Ma J."/>
        </authorList>
    </citation>
    <scope>NUCLEOTIDE SEQUENCE [LARGE SCALE GENOMIC DNA]</scope>
    <source>
        <strain evidence="4 5">DT31</strain>
    </source>
</reference>
<sequence length="144" mass="16040">MTRGTPFDDVGDLFDQLGEELDEVGEALESRVRGDLRVDVLESDGEYVVRADLPGFDTDDIELTVSGRKLTIRAEAAEETDEADATTDGRYHRHERRARSFARRLRLPGEVVEEEATADYDTGVLTITLPKPTATEEGTRIDVE</sequence>
<dbReference type="RefSeq" id="WP_284032374.1">
    <property type="nucleotide sequence ID" value="NZ_CP126154.1"/>
</dbReference>
<dbReference type="Proteomes" id="UP001596461">
    <property type="component" value="Unassembled WGS sequence"/>
</dbReference>
<dbReference type="CDD" id="cd06464">
    <property type="entry name" value="ACD_sHsps-like"/>
    <property type="match status" value="1"/>
</dbReference>
<dbReference type="Gene3D" id="2.60.40.790">
    <property type="match status" value="1"/>
</dbReference>
<dbReference type="EMBL" id="JBHTAH010000006">
    <property type="protein sequence ID" value="MFC7069796.1"/>
    <property type="molecule type" value="Genomic_DNA"/>
</dbReference>
<dbReference type="Pfam" id="PF00011">
    <property type="entry name" value="HSP20"/>
    <property type="match status" value="1"/>
</dbReference>
<dbReference type="GeneID" id="81124220"/>
<feature type="domain" description="SHSP" evidence="3">
    <location>
        <begin position="29"/>
        <end position="144"/>
    </location>
</feature>